<keyword evidence="4 11" id="KW-0378">Hydrolase</keyword>
<dbReference type="InterPro" id="IPR006344">
    <property type="entry name" value="RecD"/>
</dbReference>
<comment type="miscellaneous">
    <text evidence="11">In the RecBCD complex, RecB has a slow 3'-5' helicase, an exonuclease activity and loads RecA onto ssDNA, RecD has a fast 5'-3' helicase activity, while RecC stimulates the ATPase and processivity of the RecB helicase and contributes to recognition of the Chi site.</text>
</comment>
<keyword evidence="2 11" id="KW-0547">Nucleotide-binding</keyword>
<keyword evidence="3 11" id="KW-0227">DNA damage</keyword>
<dbReference type="GO" id="GO:0008854">
    <property type="term" value="F:exodeoxyribonuclease V activity"/>
    <property type="evidence" value="ECO:0007669"/>
    <property type="project" value="InterPro"/>
</dbReference>
<reference evidence="13" key="1">
    <citation type="submission" date="2017-03" db="EMBL/GenBank/DDBJ databases">
        <authorList>
            <consortium name="AG Boll"/>
        </authorList>
    </citation>
    <scope>NUCLEOTIDE SEQUENCE [LARGE SCALE GENOMIC DNA]</scope>
    <source>
        <strain evidence="13">Chol</strain>
    </source>
</reference>
<comment type="catalytic activity">
    <reaction evidence="11">
        <text>ATP + H2O = ADP + phosphate + H(+)</text>
        <dbReference type="Rhea" id="RHEA:13065"/>
        <dbReference type="ChEBI" id="CHEBI:15377"/>
        <dbReference type="ChEBI" id="CHEBI:15378"/>
        <dbReference type="ChEBI" id="CHEBI:30616"/>
        <dbReference type="ChEBI" id="CHEBI:43474"/>
        <dbReference type="ChEBI" id="CHEBI:456216"/>
        <dbReference type="EC" id="5.6.2.3"/>
    </reaction>
</comment>
<evidence type="ECO:0000256" key="11">
    <source>
        <dbReference type="HAMAP-Rule" id="MF_01487"/>
    </source>
</evidence>
<evidence type="ECO:0000313" key="14">
    <source>
        <dbReference type="Proteomes" id="UP000242886"/>
    </source>
</evidence>
<keyword evidence="9 11" id="KW-0234">DNA repair</keyword>
<evidence type="ECO:0000256" key="4">
    <source>
        <dbReference type="ARBA" id="ARBA00022801"/>
    </source>
</evidence>
<proteinExistence type="inferred from homology"/>
<dbReference type="SMART" id="SM00382">
    <property type="entry name" value="AAA"/>
    <property type="match status" value="1"/>
</dbReference>
<organism evidence="13 14">
    <name type="scientific">Sterolibacterium denitrificans</name>
    <dbReference type="NCBI Taxonomy" id="157592"/>
    <lineage>
        <taxon>Bacteria</taxon>
        <taxon>Pseudomonadati</taxon>
        <taxon>Pseudomonadota</taxon>
        <taxon>Betaproteobacteria</taxon>
        <taxon>Nitrosomonadales</taxon>
        <taxon>Sterolibacteriaceae</taxon>
        <taxon>Sterolibacterium</taxon>
    </lineage>
</organism>
<dbReference type="InterPro" id="IPR041851">
    <property type="entry name" value="RecD_N_sf"/>
</dbReference>
<dbReference type="InterPro" id="IPR050534">
    <property type="entry name" value="Coronavir_polyprotein_1ab"/>
</dbReference>
<dbReference type="InterPro" id="IPR027785">
    <property type="entry name" value="UvrD-like_helicase_C"/>
</dbReference>
<keyword evidence="7 11" id="KW-0067">ATP-binding</keyword>
<name>A0A7Z7HQ74_9PROT</name>
<dbReference type="Gene3D" id="3.40.50.300">
    <property type="entry name" value="P-loop containing nucleotide triphosphate hydrolases"/>
    <property type="match status" value="3"/>
</dbReference>
<evidence type="ECO:0000256" key="2">
    <source>
        <dbReference type="ARBA" id="ARBA00022741"/>
    </source>
</evidence>
<dbReference type="InterPro" id="IPR027417">
    <property type="entry name" value="P-loop_NTPase"/>
</dbReference>
<dbReference type="Pfam" id="PF13538">
    <property type="entry name" value="UvrD_C_2"/>
    <property type="match status" value="1"/>
</dbReference>
<evidence type="ECO:0000256" key="9">
    <source>
        <dbReference type="ARBA" id="ARBA00023204"/>
    </source>
</evidence>
<evidence type="ECO:0000256" key="7">
    <source>
        <dbReference type="ARBA" id="ARBA00022840"/>
    </source>
</evidence>
<feature type="domain" description="AAA+ ATPase" evidence="12">
    <location>
        <begin position="224"/>
        <end position="432"/>
    </location>
</feature>
<dbReference type="GO" id="GO:0000724">
    <property type="term" value="P:double-strand break repair via homologous recombination"/>
    <property type="evidence" value="ECO:0007669"/>
    <property type="project" value="UniProtKB-UniRule"/>
</dbReference>
<keyword evidence="5 11" id="KW-0347">Helicase</keyword>
<dbReference type="PANTHER" id="PTHR43788:SF6">
    <property type="entry name" value="DNA HELICASE B"/>
    <property type="match status" value="1"/>
</dbReference>
<sequence length="721" mass="77357">MSVRLTDMSSQQMLALLDDWQARGWLRALDVALVRFLAAEVPAMPPALMLATALVSHQLGRGHACLDLGNVLADPYMSLSLPPEQDGYAFLSAAEQIHTPQPGDLLAGLSLDDWRARLRQTDLVETLGEADEDNAAAENGTPLVLVGERLYLRRYWRYERQVEAAITQRISGGMQTEIAGALPEVELRASLAALFPPTQTQAPAADGSETRTDWQKIACAVAARSAFSIITGGPGTGKTTTVVRLLALLQSLALNGTQRPLRIALAAPTGKAAARLKASIAGAIDQLPGFVQDTPALRASIPDEVTTLHRLLGTRPGPGAGSRGFRHDARNPLALDLLVVDEASMVDLEMMAALLLALPPQARLIILGDKDQLASVEAGSVLGELCRRARQGHFRPATADWIAALTGEKIESSLLDENGTALDQHIVMLRDSRRFAAGSGIGRLAAAVNAGQPEKIRAVWTQACADIQRLDLGSLEDERLAALLLGDGGDDGGIAGYLRIVHDERPELTADQQAFDDWARAALRAQGRFQLLCALRSGAYGVEGMNRRIETLLARRGLIEPFNAAASATPLDPWYPGRPVLVTRNDHRLGLMNGDIGITLACPVRDGRSGQLAWGRRVAFPRADGSGIQWVLPSRLQAAETVFALTVHKSQGSEFDHCALLLPPGRSPVLTRELLYTGITRGKRRFSLLCCGGQRSLDEAAMRTVQRSGGLFAGVADDADT</sequence>
<protein>
    <recommendedName>
        <fullName evidence="11">RecBCD enzyme subunit RecD</fullName>
        <ecNumber evidence="11">5.6.2.3</ecNumber>
    </recommendedName>
    <alternativeName>
        <fullName evidence="11">DNA 5'-3' helicase subunit RecD</fullName>
    </alternativeName>
    <alternativeName>
        <fullName evidence="11">Exonuclease V subunit RecD</fullName>
        <shortName evidence="11">ExoV subunit RecD</shortName>
    </alternativeName>
    <alternativeName>
        <fullName evidence="11">Helicase/nuclease RecBCD subunit RecD</fullName>
    </alternativeName>
</protein>
<evidence type="ECO:0000313" key="13">
    <source>
        <dbReference type="EMBL" id="SMB24446.1"/>
    </source>
</evidence>
<dbReference type="Pfam" id="PF21185">
    <property type="entry name" value="RecD_N"/>
    <property type="match status" value="1"/>
</dbReference>
<dbReference type="EC" id="5.6.2.3" evidence="11"/>
<evidence type="ECO:0000256" key="1">
    <source>
        <dbReference type="ARBA" id="ARBA00022722"/>
    </source>
</evidence>
<dbReference type="CDD" id="cd17933">
    <property type="entry name" value="DEXSc_RecD-like"/>
    <property type="match status" value="1"/>
</dbReference>
<keyword evidence="1 11" id="KW-0540">Nuclease</keyword>
<dbReference type="AlphaFoldDB" id="A0A7Z7HQ74"/>
<evidence type="ECO:0000256" key="8">
    <source>
        <dbReference type="ARBA" id="ARBA00023125"/>
    </source>
</evidence>
<dbReference type="NCBIfam" id="TIGR01447">
    <property type="entry name" value="recD"/>
    <property type="match status" value="1"/>
</dbReference>
<dbReference type="RefSeq" id="WP_154716293.1">
    <property type="nucleotide sequence ID" value="NZ_LT837803.1"/>
</dbReference>
<keyword evidence="8 11" id="KW-0238">DNA-binding</keyword>
<comment type="subunit">
    <text evidence="11">Heterotrimer of RecB, RecC and RecD. All subunits contribute to DNA-binding.</text>
</comment>
<comment type="similarity">
    <text evidence="11">Belongs to the RecD family.</text>
</comment>
<dbReference type="GO" id="GO:0017116">
    <property type="term" value="F:single-stranded DNA helicase activity"/>
    <property type="evidence" value="ECO:0007669"/>
    <property type="project" value="TreeGrafter"/>
</dbReference>
<evidence type="ECO:0000259" key="12">
    <source>
        <dbReference type="SMART" id="SM00382"/>
    </source>
</evidence>
<gene>
    <name evidence="11 13" type="primary">recD</name>
    <name evidence="13" type="ORF">SDENCHOL_11066</name>
</gene>
<keyword evidence="10 11" id="KW-0413">Isomerase</keyword>
<evidence type="ECO:0000256" key="10">
    <source>
        <dbReference type="ARBA" id="ARBA00023235"/>
    </source>
</evidence>
<feature type="binding site" evidence="11">
    <location>
        <begin position="232"/>
        <end position="239"/>
    </location>
    <ligand>
        <name>ATP</name>
        <dbReference type="ChEBI" id="CHEBI:30616"/>
    </ligand>
</feature>
<evidence type="ECO:0000256" key="5">
    <source>
        <dbReference type="ARBA" id="ARBA00022806"/>
    </source>
</evidence>
<keyword evidence="6 11" id="KW-0269">Exonuclease</keyword>
<dbReference type="HAMAP" id="MF_01487">
    <property type="entry name" value="RecD"/>
    <property type="match status" value="1"/>
</dbReference>
<dbReference type="Proteomes" id="UP000242886">
    <property type="component" value="Chromosome SDENCHOL"/>
</dbReference>
<dbReference type="GO" id="GO:0005524">
    <property type="term" value="F:ATP binding"/>
    <property type="evidence" value="ECO:0007669"/>
    <property type="project" value="UniProtKB-UniRule"/>
</dbReference>
<evidence type="ECO:0000256" key="6">
    <source>
        <dbReference type="ARBA" id="ARBA00022839"/>
    </source>
</evidence>
<dbReference type="GO" id="GO:0003677">
    <property type="term" value="F:DNA binding"/>
    <property type="evidence" value="ECO:0007669"/>
    <property type="project" value="UniProtKB-UniRule"/>
</dbReference>
<dbReference type="EMBL" id="LT837803">
    <property type="protein sequence ID" value="SMB24446.1"/>
    <property type="molecule type" value="Genomic_DNA"/>
</dbReference>
<dbReference type="Gene3D" id="1.10.10.1020">
    <property type="entry name" value="RecBCD complex, subunit RecD, N-terminal domain"/>
    <property type="match status" value="1"/>
</dbReference>
<dbReference type="InterPro" id="IPR049550">
    <property type="entry name" value="RecD_N"/>
</dbReference>
<dbReference type="PANTHER" id="PTHR43788">
    <property type="entry name" value="DNA2/NAM7 HELICASE FAMILY MEMBER"/>
    <property type="match status" value="1"/>
</dbReference>
<dbReference type="GO" id="GO:0009338">
    <property type="term" value="C:exodeoxyribonuclease V complex"/>
    <property type="evidence" value="ECO:0007669"/>
    <property type="project" value="InterPro"/>
</dbReference>
<dbReference type="CDD" id="cd18809">
    <property type="entry name" value="SF1_C_RecD"/>
    <property type="match status" value="1"/>
</dbReference>
<dbReference type="InterPro" id="IPR003593">
    <property type="entry name" value="AAA+_ATPase"/>
</dbReference>
<dbReference type="Pfam" id="PF13245">
    <property type="entry name" value="AAA_19"/>
    <property type="match status" value="1"/>
</dbReference>
<keyword evidence="14" id="KW-1185">Reference proteome</keyword>
<accession>A0A7Z7HQ74</accession>
<evidence type="ECO:0000256" key="3">
    <source>
        <dbReference type="ARBA" id="ARBA00022763"/>
    </source>
</evidence>
<comment type="function">
    <text evidence="11">A helicase/nuclease that prepares dsDNA breaks (DSB) for recombinational DNA repair. Binds to DSBs and unwinds DNA via a highly rapid and processive ATP-dependent bidirectional helicase activity. Unwinds dsDNA until it encounters a Chi (crossover hotspot instigator) sequence from the 3' direction. Cuts ssDNA a few nucleotides 3' to the Chi site. The properties and activities of the enzyme are changed at Chi. The Chi-altered holoenzyme produces a long 3'-ssDNA overhang and facilitates RecA-binding to the ssDNA for homologous DNA recombination and repair. Holoenzyme degrades any linearized DNA that is unable to undergo homologous recombination. In the holoenzyme this subunit has ssDNA-dependent ATPase and 5'-3' helicase activity. When added to pre-assembled RecBC greatly stimulates nuclease activity and augments holoenzyme processivity. Negatively regulates the RecA-loading ability of RecBCD.</text>
</comment>
<dbReference type="SUPFAM" id="SSF52540">
    <property type="entry name" value="P-loop containing nucleoside triphosphate hydrolases"/>
    <property type="match status" value="1"/>
</dbReference>
<dbReference type="GO" id="GO:0043139">
    <property type="term" value="F:5'-3' DNA helicase activity"/>
    <property type="evidence" value="ECO:0007669"/>
    <property type="project" value="UniProtKB-UniRule"/>
</dbReference>